<dbReference type="OrthoDB" id="9811121at2"/>
<accession>A0A429X1W8</accession>
<dbReference type="EMBL" id="QYTW02000033">
    <property type="protein sequence ID" value="RST57471.1"/>
    <property type="molecule type" value="Genomic_DNA"/>
</dbReference>
<dbReference type="Proteomes" id="UP000287296">
    <property type="component" value="Unassembled WGS sequence"/>
</dbReference>
<dbReference type="PROSITE" id="PS51186">
    <property type="entry name" value="GNAT"/>
    <property type="match status" value="1"/>
</dbReference>
<dbReference type="Pfam" id="PF00583">
    <property type="entry name" value="Acetyltransf_1"/>
    <property type="match status" value="1"/>
</dbReference>
<protein>
    <submittedName>
        <fullName evidence="2">GNAT family N-acetyltransferase</fullName>
    </submittedName>
</protein>
<dbReference type="CDD" id="cd04301">
    <property type="entry name" value="NAT_SF"/>
    <property type="match status" value="1"/>
</dbReference>
<comment type="caution">
    <text evidence="2">The sequence shown here is derived from an EMBL/GenBank/DDBJ whole genome shotgun (WGS) entry which is preliminary data.</text>
</comment>
<dbReference type="AlphaFoldDB" id="A0A429X1W8"/>
<sequence>MYKKWYVFDGDQPVQAVVRNYAKDDFQALIDVQKESFPPPFPPDLWWNEEQLKEHVERFPQGALCVEIAGEMAGSITGLVIDFDPAQPEHTWSVITDDGYIRNHDPGGNAIYIVDICIKPAYRKLGLGKWLMQSMYEVVVHEGLERLLGGARMPFYHKYQNDMSAQEYLNRVMEGNIKDPVVTFLLHCGRSPIQVLPNYIEDEESCNYAALMEWKNPFLRLES</sequence>
<feature type="domain" description="N-acetyltransferase" evidence="1">
    <location>
        <begin position="16"/>
        <end position="217"/>
    </location>
</feature>
<evidence type="ECO:0000313" key="3">
    <source>
        <dbReference type="Proteomes" id="UP000287296"/>
    </source>
</evidence>
<name>A0A429X1W8_SIMTE</name>
<dbReference type="GO" id="GO:0016747">
    <property type="term" value="F:acyltransferase activity, transferring groups other than amino-acyl groups"/>
    <property type="evidence" value="ECO:0007669"/>
    <property type="project" value="InterPro"/>
</dbReference>
<dbReference type="Gene3D" id="3.40.630.30">
    <property type="match status" value="1"/>
</dbReference>
<reference evidence="2 3" key="1">
    <citation type="submission" date="2018-12" db="EMBL/GenBank/DDBJ databases">
        <authorList>
            <person name="Sun L."/>
            <person name="Chen Z."/>
        </authorList>
    </citation>
    <scope>NUCLEOTIDE SEQUENCE [LARGE SCALE GENOMIC DNA]</scope>
    <source>
        <strain evidence="2 3">LMG 29736</strain>
    </source>
</reference>
<dbReference type="InterPro" id="IPR000182">
    <property type="entry name" value="GNAT_dom"/>
</dbReference>
<keyword evidence="2" id="KW-0808">Transferase</keyword>
<proteinExistence type="predicted"/>
<dbReference type="SUPFAM" id="SSF55729">
    <property type="entry name" value="Acyl-CoA N-acyltransferases (Nat)"/>
    <property type="match status" value="1"/>
</dbReference>
<evidence type="ECO:0000313" key="2">
    <source>
        <dbReference type="EMBL" id="RST57471.1"/>
    </source>
</evidence>
<dbReference type="InterPro" id="IPR016181">
    <property type="entry name" value="Acyl_CoA_acyltransferase"/>
</dbReference>
<evidence type="ECO:0000259" key="1">
    <source>
        <dbReference type="PROSITE" id="PS51186"/>
    </source>
</evidence>
<gene>
    <name evidence="2" type="ORF">D5F11_022375</name>
</gene>
<organism evidence="2 3">
    <name type="scientific">Siminovitchia terrae</name>
    <name type="common">Bacillus terrae</name>
    <dbReference type="NCBI Taxonomy" id="1914933"/>
    <lineage>
        <taxon>Bacteria</taxon>
        <taxon>Bacillati</taxon>
        <taxon>Bacillota</taxon>
        <taxon>Bacilli</taxon>
        <taxon>Bacillales</taxon>
        <taxon>Bacillaceae</taxon>
        <taxon>Siminovitchia</taxon>
    </lineage>
</organism>
<dbReference type="RefSeq" id="WP_120118361.1">
    <property type="nucleotide sequence ID" value="NZ_BORI01000025.1"/>
</dbReference>